<feature type="compositionally biased region" description="Low complexity" evidence="3">
    <location>
        <begin position="120"/>
        <end position="133"/>
    </location>
</feature>
<sequence length="440" mass="50618">MREYEREYDRERYGEDEYDDYEEEGGEEEEEEEEGERKPTKEEQDFLKLREQLKERFRRNSKKESAKVLGHTPRSQDRRTSANDKFGSFFGPSQPAIAQRVIEKSQSIRETQHITAKLQSSSSNKKNSTSISSAMKTNQQYQRPKVVNEIKRKAQTLKDMRDYSFLLSDDADMPVPEKDQSAPRMTTDVRLAQASLKNKLPISKPERQSVIRHHSRNSTAANRPMPAKGVAVKEALANRPMLPSSELRKAGQNISGNGPARPAGKIMPSKFPARAAITNKPQPKVTNGSTLERKPSAKPQSTTQNNFAAHRKVPQVADKVLTTKKQPEVSLKHQPLKRNPSHGIHEERLKKKPLKRHPYSDDEGEEAINMIRQMFGYDPRKFANDDGDDSDMEVGFDVIQKEERKSAKIARKEDEEQLRLIEEEEKRERMRKKQKLGHHR</sequence>
<dbReference type="GO" id="GO:0005730">
    <property type="term" value="C:nucleolus"/>
    <property type="evidence" value="ECO:0007669"/>
    <property type="project" value="TreeGrafter"/>
</dbReference>
<dbReference type="AlphaFoldDB" id="A0AB40C652"/>
<feature type="compositionally biased region" description="Polar residues" evidence="3">
    <location>
        <begin position="298"/>
        <end position="307"/>
    </location>
</feature>
<reference evidence="5" key="1">
    <citation type="submission" date="2025-08" db="UniProtKB">
        <authorList>
            <consortium name="RefSeq"/>
        </authorList>
    </citation>
    <scope>IDENTIFICATION</scope>
</reference>
<feature type="region of interest" description="Disordered" evidence="3">
    <location>
        <begin position="199"/>
        <end position="227"/>
    </location>
</feature>
<dbReference type="PANTHER" id="PTHR22691">
    <property type="entry name" value="YEAST SPT2-RELATED"/>
    <property type="match status" value="1"/>
</dbReference>
<evidence type="ECO:0000256" key="3">
    <source>
        <dbReference type="SAM" id="MobiDB-lite"/>
    </source>
</evidence>
<feature type="compositionally biased region" description="Basic residues" evidence="3">
    <location>
        <begin position="429"/>
        <end position="440"/>
    </location>
</feature>
<feature type="compositionally biased region" description="Basic and acidic residues" evidence="3">
    <location>
        <begin position="35"/>
        <end position="55"/>
    </location>
</feature>
<proteinExistence type="inferred from homology"/>
<feature type="region of interest" description="Disordered" evidence="3">
    <location>
        <begin position="274"/>
        <end position="312"/>
    </location>
</feature>
<gene>
    <name evidence="5" type="primary">LOC120272484</name>
</gene>
<evidence type="ECO:0000256" key="1">
    <source>
        <dbReference type="ARBA" id="ARBA00006461"/>
    </source>
</evidence>
<dbReference type="GO" id="GO:0006334">
    <property type="term" value="P:nucleosome assembly"/>
    <property type="evidence" value="ECO:0007669"/>
    <property type="project" value="TreeGrafter"/>
</dbReference>
<feature type="compositionally biased region" description="Polar residues" evidence="3">
    <location>
        <begin position="279"/>
        <end position="290"/>
    </location>
</feature>
<dbReference type="PANTHER" id="PTHR22691:SF8">
    <property type="entry name" value="PROTEIN SPT2 HOMOLOG"/>
    <property type="match status" value="1"/>
</dbReference>
<evidence type="ECO:0000256" key="2">
    <source>
        <dbReference type="ARBA" id="ARBA00023054"/>
    </source>
</evidence>
<name>A0AB40C652_DIOCR</name>
<dbReference type="Proteomes" id="UP001515500">
    <property type="component" value="Chromosome 11"/>
</dbReference>
<dbReference type="GO" id="GO:0006360">
    <property type="term" value="P:transcription by RNA polymerase I"/>
    <property type="evidence" value="ECO:0007669"/>
    <property type="project" value="TreeGrafter"/>
</dbReference>
<feature type="region of interest" description="Disordered" evidence="3">
    <location>
        <begin position="108"/>
        <end position="147"/>
    </location>
</feature>
<accession>A0AB40C652</accession>
<feature type="region of interest" description="Disordered" evidence="3">
    <location>
        <begin position="400"/>
        <end position="440"/>
    </location>
</feature>
<evidence type="ECO:0000313" key="4">
    <source>
        <dbReference type="Proteomes" id="UP001515500"/>
    </source>
</evidence>
<dbReference type="SMART" id="SM00784">
    <property type="entry name" value="SPT2"/>
    <property type="match status" value="1"/>
</dbReference>
<feature type="region of interest" description="Disordered" evidence="3">
    <location>
        <begin position="325"/>
        <end position="362"/>
    </location>
</feature>
<comment type="similarity">
    <text evidence="1">Belongs to the SPT2 family.</text>
</comment>
<keyword evidence="4" id="KW-1185">Reference proteome</keyword>
<dbReference type="Pfam" id="PF08243">
    <property type="entry name" value="SPT2"/>
    <property type="match status" value="1"/>
</dbReference>
<protein>
    <submittedName>
        <fullName evidence="5">Protein SPT2 homolog</fullName>
    </submittedName>
</protein>
<evidence type="ECO:0000313" key="5">
    <source>
        <dbReference type="RefSeq" id="XP_039135248.1"/>
    </source>
</evidence>
<feature type="compositionally biased region" description="Basic and acidic residues" evidence="3">
    <location>
        <begin position="1"/>
        <end position="15"/>
    </location>
</feature>
<keyword evidence="2" id="KW-0175">Coiled coil</keyword>
<organism evidence="4 5">
    <name type="scientific">Dioscorea cayennensis subsp. rotundata</name>
    <name type="common">White Guinea yam</name>
    <name type="synonym">Dioscorea rotundata</name>
    <dbReference type="NCBI Taxonomy" id="55577"/>
    <lineage>
        <taxon>Eukaryota</taxon>
        <taxon>Viridiplantae</taxon>
        <taxon>Streptophyta</taxon>
        <taxon>Embryophyta</taxon>
        <taxon>Tracheophyta</taxon>
        <taxon>Spermatophyta</taxon>
        <taxon>Magnoliopsida</taxon>
        <taxon>Liliopsida</taxon>
        <taxon>Dioscoreales</taxon>
        <taxon>Dioscoreaceae</taxon>
        <taxon>Dioscorea</taxon>
    </lineage>
</organism>
<dbReference type="RefSeq" id="XP_039135248.1">
    <property type="nucleotide sequence ID" value="XM_039279314.1"/>
</dbReference>
<dbReference type="GO" id="GO:0003677">
    <property type="term" value="F:DNA binding"/>
    <property type="evidence" value="ECO:0007669"/>
    <property type="project" value="TreeGrafter"/>
</dbReference>
<feature type="compositionally biased region" description="Basic and acidic residues" evidence="3">
    <location>
        <begin position="400"/>
        <end position="428"/>
    </location>
</feature>
<dbReference type="InterPro" id="IPR013256">
    <property type="entry name" value="Chromatin_SPT2"/>
</dbReference>
<dbReference type="GO" id="GO:0042393">
    <property type="term" value="F:histone binding"/>
    <property type="evidence" value="ECO:0007669"/>
    <property type="project" value="TreeGrafter"/>
</dbReference>
<dbReference type="GeneID" id="120272484"/>
<feature type="region of interest" description="Disordered" evidence="3">
    <location>
        <begin position="1"/>
        <end position="94"/>
    </location>
</feature>
<feature type="compositionally biased region" description="Acidic residues" evidence="3">
    <location>
        <begin position="16"/>
        <end position="34"/>
    </location>
</feature>